<evidence type="ECO:0000256" key="3">
    <source>
        <dbReference type="ARBA" id="ARBA00023163"/>
    </source>
</evidence>
<dbReference type="Gene3D" id="1.20.120.530">
    <property type="entry name" value="GntR ligand-binding domain-like"/>
    <property type="match status" value="1"/>
</dbReference>
<dbReference type="SUPFAM" id="SSF48008">
    <property type="entry name" value="GntR ligand-binding domain-like"/>
    <property type="match status" value="1"/>
</dbReference>
<dbReference type="CDD" id="cd07377">
    <property type="entry name" value="WHTH_GntR"/>
    <property type="match status" value="1"/>
</dbReference>
<dbReference type="PROSITE" id="PS50949">
    <property type="entry name" value="HTH_GNTR"/>
    <property type="match status" value="1"/>
</dbReference>
<dbReference type="EMBL" id="RBED01000158">
    <property type="protein sequence ID" value="RNL48236.1"/>
    <property type="molecule type" value="Genomic_DNA"/>
</dbReference>
<dbReference type="InterPro" id="IPR008920">
    <property type="entry name" value="TF_FadR/GntR_C"/>
</dbReference>
<evidence type="ECO:0000259" key="4">
    <source>
        <dbReference type="PROSITE" id="PS50949"/>
    </source>
</evidence>
<dbReference type="Pfam" id="PF07729">
    <property type="entry name" value="FCD"/>
    <property type="match status" value="1"/>
</dbReference>
<keyword evidence="3" id="KW-0804">Transcription</keyword>
<keyword evidence="1" id="KW-0805">Transcription regulation</keyword>
<evidence type="ECO:0000313" key="6">
    <source>
        <dbReference type="Proteomes" id="UP000273807"/>
    </source>
</evidence>
<dbReference type="Gene3D" id="1.10.10.10">
    <property type="entry name" value="Winged helix-like DNA-binding domain superfamily/Winged helix DNA-binding domain"/>
    <property type="match status" value="1"/>
</dbReference>
<dbReference type="SMART" id="SM00345">
    <property type="entry name" value="HTH_GNTR"/>
    <property type="match status" value="1"/>
</dbReference>
<dbReference type="InterPro" id="IPR036388">
    <property type="entry name" value="WH-like_DNA-bd_sf"/>
</dbReference>
<name>A0A3N0BJ07_9MICC</name>
<gene>
    <name evidence="5" type="ORF">D7003_19885</name>
</gene>
<dbReference type="Proteomes" id="UP000273807">
    <property type="component" value="Unassembled WGS sequence"/>
</dbReference>
<dbReference type="PANTHER" id="PTHR43537">
    <property type="entry name" value="TRANSCRIPTIONAL REGULATOR, GNTR FAMILY"/>
    <property type="match status" value="1"/>
</dbReference>
<dbReference type="InterPro" id="IPR000524">
    <property type="entry name" value="Tscrpt_reg_HTH_GntR"/>
</dbReference>
<accession>A0A3N0BJ07</accession>
<keyword evidence="6" id="KW-1185">Reference proteome</keyword>
<feature type="domain" description="HTH gntR-type" evidence="4">
    <location>
        <begin position="13"/>
        <end position="80"/>
    </location>
</feature>
<comment type="caution">
    <text evidence="5">The sequence shown here is derived from an EMBL/GenBank/DDBJ whole genome shotgun (WGS) entry which is preliminary data.</text>
</comment>
<dbReference type="GO" id="GO:0003677">
    <property type="term" value="F:DNA binding"/>
    <property type="evidence" value="ECO:0007669"/>
    <property type="project" value="UniProtKB-KW"/>
</dbReference>
<dbReference type="GO" id="GO:0003700">
    <property type="term" value="F:DNA-binding transcription factor activity"/>
    <property type="evidence" value="ECO:0007669"/>
    <property type="project" value="InterPro"/>
</dbReference>
<sequence>MPTPDLQGVHKRSLLRDNVFESIRDAIVDGTFTPGERLKDTELEAWLGVSRTPIREALLRLERAGLVVALPGKATIVAPYDLASTVNAQQVVAAMHELAARLAVPVITDAAISTMVTANTRFERALERLDIEAALNADDEFHAVFISLCGNDVIQEVLEQTTPVIRRVERMRFGSFAGRHSVAQHATIVEHTRRGDAEAAAIACRENWLSLRFTLSQLRKQQTPGFRLIVGRLRAASAPPTHRILPPAEPRR</sequence>
<dbReference type="SMART" id="SM00895">
    <property type="entry name" value="FCD"/>
    <property type="match status" value="1"/>
</dbReference>
<keyword evidence="2" id="KW-0238">DNA-binding</keyword>
<dbReference type="RefSeq" id="WP_123257130.1">
    <property type="nucleotide sequence ID" value="NZ_RBED01000158.1"/>
</dbReference>
<dbReference type="OrthoDB" id="8680240at2"/>
<organism evidence="5 6">
    <name type="scientific">Arthrobacter oryzae</name>
    <dbReference type="NCBI Taxonomy" id="409290"/>
    <lineage>
        <taxon>Bacteria</taxon>
        <taxon>Bacillati</taxon>
        <taxon>Actinomycetota</taxon>
        <taxon>Actinomycetes</taxon>
        <taxon>Micrococcales</taxon>
        <taxon>Micrococcaceae</taxon>
        <taxon>Arthrobacter</taxon>
    </lineage>
</organism>
<evidence type="ECO:0000313" key="5">
    <source>
        <dbReference type="EMBL" id="RNL48236.1"/>
    </source>
</evidence>
<proteinExistence type="predicted"/>
<dbReference type="AlphaFoldDB" id="A0A3N0BJ07"/>
<dbReference type="Pfam" id="PF00392">
    <property type="entry name" value="GntR"/>
    <property type="match status" value="1"/>
</dbReference>
<evidence type="ECO:0000256" key="1">
    <source>
        <dbReference type="ARBA" id="ARBA00023015"/>
    </source>
</evidence>
<reference evidence="5 6" key="1">
    <citation type="submission" date="2018-10" db="EMBL/GenBank/DDBJ databases">
        <title>Genome sequencing of Arthrobacter oryzae TNB02.</title>
        <authorList>
            <person name="Cho Y.-J."/>
            <person name="Cho A."/>
            <person name="Kim O.-S."/>
        </authorList>
    </citation>
    <scope>NUCLEOTIDE SEQUENCE [LARGE SCALE GENOMIC DNA]</scope>
    <source>
        <strain evidence="5 6">TNB02</strain>
    </source>
</reference>
<dbReference type="InterPro" id="IPR036390">
    <property type="entry name" value="WH_DNA-bd_sf"/>
</dbReference>
<dbReference type="InterPro" id="IPR011711">
    <property type="entry name" value="GntR_C"/>
</dbReference>
<evidence type="ECO:0000256" key="2">
    <source>
        <dbReference type="ARBA" id="ARBA00023125"/>
    </source>
</evidence>
<dbReference type="SUPFAM" id="SSF46785">
    <property type="entry name" value="Winged helix' DNA-binding domain"/>
    <property type="match status" value="1"/>
</dbReference>
<dbReference type="PANTHER" id="PTHR43537:SF5">
    <property type="entry name" value="UXU OPERON TRANSCRIPTIONAL REGULATOR"/>
    <property type="match status" value="1"/>
</dbReference>
<protein>
    <submittedName>
        <fullName evidence="5">GntR family transcriptional regulator</fullName>
    </submittedName>
</protein>